<dbReference type="Proteomes" id="UP001241571">
    <property type="component" value="Unassembled WGS sequence"/>
</dbReference>
<dbReference type="AlphaFoldDB" id="A0ABD4ZY82"/>
<comment type="caution">
    <text evidence="3">The sequence shown here is derived from an EMBL/GenBank/DDBJ whole genome shotgun (WGS) entry which is preliminary data.</text>
</comment>
<sequence>MQNFNFYTANEVYAEKYFQLPKVFFTNEKYKRMSNDSKVAYAILKDRFSYSVKNKWVDKQNRIYFVFTVEELKSILNCAEGKVAKIKKELTEMNLLFQERGGSTWINGVKVNTPNKLYLGKPEATAKDVYLIDQAESQASSGIAKTANPEKAQSDNKNSGIAKIANPEKVNDTKGSSGIAKIADNLYYSSSLDTNRHYKDTQESDQDSILLENFVALMKDASIATFIPENVLELIKSFSRTFAEAQRTVKIIHNAKFKAQKELDTTIVFEELENYGVDTFGLYTTLLKAYQKQKTAKVKKMDNVIFVYVKNWFVEYAGQAVVQYHNRNTEELPEIPIYDWTE</sequence>
<evidence type="ECO:0000259" key="2">
    <source>
        <dbReference type="Pfam" id="PF06970"/>
    </source>
</evidence>
<evidence type="ECO:0000313" key="4">
    <source>
        <dbReference type="Proteomes" id="UP001241571"/>
    </source>
</evidence>
<evidence type="ECO:0000256" key="1">
    <source>
        <dbReference type="SAM" id="MobiDB-lite"/>
    </source>
</evidence>
<accession>A0ABD4ZY82</accession>
<dbReference type="InterPro" id="IPR010724">
    <property type="entry name" value="RepA_N"/>
</dbReference>
<reference evidence="3 4" key="1">
    <citation type="submission" date="2023-06" db="EMBL/GenBank/DDBJ databases">
        <title>Acute promotion of culturable opportunistic pathogens and persistent increase of antibiotic resistance following antibiotic exposure in mouse gut microbiota.</title>
        <authorList>
            <person name="Li L."/>
            <person name="Wang B."/>
            <person name="Sun Y."/>
            <person name="Wang M."/>
            <person name="Xu H."/>
        </authorList>
    </citation>
    <scope>NUCLEOTIDE SEQUENCE [LARGE SCALE GENOMIC DNA]</scope>
    <source>
        <strain evidence="3 4">CRI2_2</strain>
    </source>
</reference>
<dbReference type="EMBL" id="JASUBT010000025">
    <property type="protein sequence ID" value="MDL4937603.1"/>
    <property type="molecule type" value="Genomic_DNA"/>
</dbReference>
<dbReference type="Pfam" id="PF06970">
    <property type="entry name" value="RepA_N"/>
    <property type="match status" value="1"/>
</dbReference>
<organism evidence="3 4">
    <name type="scientific">Enterococcus gallinarum</name>
    <dbReference type="NCBI Taxonomy" id="1353"/>
    <lineage>
        <taxon>Bacteria</taxon>
        <taxon>Bacillati</taxon>
        <taxon>Bacillota</taxon>
        <taxon>Bacilli</taxon>
        <taxon>Lactobacillales</taxon>
        <taxon>Enterococcaceae</taxon>
        <taxon>Enterococcus</taxon>
    </lineage>
</organism>
<evidence type="ECO:0000313" key="3">
    <source>
        <dbReference type="EMBL" id="MDL4937603.1"/>
    </source>
</evidence>
<gene>
    <name evidence="3" type="ORF">QRX88_18030</name>
</gene>
<protein>
    <submittedName>
        <fullName evidence="3">Replication initiator protein A</fullName>
    </submittedName>
</protein>
<proteinExistence type="predicted"/>
<dbReference type="RefSeq" id="WP_135172332.1">
    <property type="nucleotide sequence ID" value="NZ_CAJSZC010000009.1"/>
</dbReference>
<feature type="region of interest" description="Disordered" evidence="1">
    <location>
        <begin position="141"/>
        <end position="163"/>
    </location>
</feature>
<feature type="domain" description="Replication initiator A N-terminal" evidence="2">
    <location>
        <begin position="16"/>
        <end position="90"/>
    </location>
</feature>
<name>A0ABD4ZY82_ENTGA</name>